<organism evidence="12 13">
    <name type="scientific">Gnathostoma spinigerum</name>
    <dbReference type="NCBI Taxonomy" id="75299"/>
    <lineage>
        <taxon>Eukaryota</taxon>
        <taxon>Metazoa</taxon>
        <taxon>Ecdysozoa</taxon>
        <taxon>Nematoda</taxon>
        <taxon>Chromadorea</taxon>
        <taxon>Rhabditida</taxon>
        <taxon>Spirurina</taxon>
        <taxon>Gnathostomatomorpha</taxon>
        <taxon>Gnathostomatoidea</taxon>
        <taxon>Gnathostomatidae</taxon>
        <taxon>Gnathostoma</taxon>
    </lineage>
</organism>
<proteinExistence type="inferred from homology"/>
<name>A0ABD6E668_9BILA</name>
<dbReference type="GO" id="GO:0005886">
    <property type="term" value="C:plasma membrane"/>
    <property type="evidence" value="ECO:0007669"/>
    <property type="project" value="UniProtKB-SubCell"/>
</dbReference>
<keyword evidence="13" id="KW-1185">Reference proteome</keyword>
<keyword evidence="5 9" id="KW-0297">G-protein coupled receptor</keyword>
<gene>
    <name evidence="12" type="ORF">AB6A40_001406</name>
</gene>
<keyword evidence="7 9" id="KW-0675">Receptor</keyword>
<evidence type="ECO:0000256" key="7">
    <source>
        <dbReference type="ARBA" id="ARBA00023170"/>
    </source>
</evidence>
<feature type="transmembrane region" description="Helical" evidence="10">
    <location>
        <begin position="20"/>
        <end position="43"/>
    </location>
</feature>
<feature type="transmembrane region" description="Helical" evidence="10">
    <location>
        <begin position="275"/>
        <end position="297"/>
    </location>
</feature>
<dbReference type="InterPro" id="IPR000276">
    <property type="entry name" value="GPCR_Rhodpsn"/>
</dbReference>
<evidence type="ECO:0000313" key="13">
    <source>
        <dbReference type="Proteomes" id="UP001608902"/>
    </source>
</evidence>
<dbReference type="PROSITE" id="PS50262">
    <property type="entry name" value="G_PROTEIN_RECEP_F1_2"/>
    <property type="match status" value="1"/>
</dbReference>
<dbReference type="PANTHER" id="PTHR24229">
    <property type="entry name" value="NEUROPEPTIDES RECEPTOR"/>
    <property type="match status" value="1"/>
</dbReference>
<dbReference type="Pfam" id="PF00001">
    <property type="entry name" value="7tm_1"/>
    <property type="match status" value="1"/>
</dbReference>
<comment type="similarity">
    <text evidence="9">Belongs to the G-protein coupled receptor 1 family.</text>
</comment>
<keyword evidence="6 10" id="KW-0472">Membrane</keyword>
<comment type="subcellular location">
    <subcellularLocation>
        <location evidence="1">Cell membrane</location>
        <topology evidence="1">Multi-pass membrane protein</topology>
    </subcellularLocation>
</comment>
<reference evidence="12 13" key="1">
    <citation type="submission" date="2024-08" db="EMBL/GenBank/DDBJ databases">
        <title>Gnathostoma spinigerum genome.</title>
        <authorList>
            <person name="Gonzalez-Bertolin B."/>
            <person name="Monzon S."/>
            <person name="Zaballos A."/>
            <person name="Jimenez P."/>
            <person name="Dekumyoy P."/>
            <person name="Varona S."/>
            <person name="Cuesta I."/>
            <person name="Sumanam S."/>
            <person name="Adisakwattana P."/>
            <person name="Gasser R.B."/>
            <person name="Hernandez-Gonzalez A."/>
            <person name="Young N.D."/>
            <person name="Perteguer M.J."/>
        </authorList>
    </citation>
    <scope>NUCLEOTIDE SEQUENCE [LARGE SCALE GENOMIC DNA]</scope>
    <source>
        <strain evidence="12">AL3</strain>
        <tissue evidence="12">Liver</tissue>
    </source>
</reference>
<dbReference type="InterPro" id="IPR017452">
    <property type="entry name" value="GPCR_Rhodpsn_7TM"/>
</dbReference>
<keyword evidence="4 10" id="KW-1133">Transmembrane helix</keyword>
<dbReference type="PANTHER" id="PTHR24229:SF50">
    <property type="entry name" value="G-PROTEIN COUPLED RECEPTORS FAMILY 1 PROFILE DOMAIN-CONTAINING PROTEIN"/>
    <property type="match status" value="1"/>
</dbReference>
<dbReference type="AlphaFoldDB" id="A0ABD6E668"/>
<evidence type="ECO:0000256" key="1">
    <source>
        <dbReference type="ARBA" id="ARBA00004651"/>
    </source>
</evidence>
<evidence type="ECO:0000256" key="4">
    <source>
        <dbReference type="ARBA" id="ARBA00022989"/>
    </source>
</evidence>
<evidence type="ECO:0000256" key="8">
    <source>
        <dbReference type="ARBA" id="ARBA00023224"/>
    </source>
</evidence>
<evidence type="ECO:0000256" key="3">
    <source>
        <dbReference type="ARBA" id="ARBA00022692"/>
    </source>
</evidence>
<comment type="caution">
    <text evidence="12">The sequence shown here is derived from an EMBL/GenBank/DDBJ whole genome shotgun (WGS) entry which is preliminary data.</text>
</comment>
<sequence length="348" mass="39607">MNSTASSAFSSQPISLVRIVITALHLLLVSVGSGNLLVVLIILLKPYMRTITNVYMIGLCLANFTYLANLTLVAATQLNDKSWMFGNAVCVLYHGTESTGKYASVMFVVLLAADRYFAICKTNHCSRYRNYRTAVISCICAWLLAILAALPLYKYAGVIVIHFHGYSNSHQLCIANWPSSRSARLYITLSSIGIYVLPLILIVNFYYRIVRKLREAVLCSKRMHRARSSRTPYHRVTRLVLWVVVFHVMCWTPFWLFNLFSSILHLRIQSYFHRIIINIIHLFPYLNCALNPLLYATNAENFRIAFRSLLLFRSKSRTNGPHFTSCNAEDGRLASGEETGFVHSEEID</sequence>
<feature type="transmembrane region" description="Helical" evidence="10">
    <location>
        <begin position="239"/>
        <end position="263"/>
    </location>
</feature>
<evidence type="ECO:0000256" key="9">
    <source>
        <dbReference type="RuleBase" id="RU000688"/>
    </source>
</evidence>
<keyword evidence="8 9" id="KW-0807">Transducer</keyword>
<feature type="transmembrane region" description="Helical" evidence="10">
    <location>
        <begin position="131"/>
        <end position="153"/>
    </location>
</feature>
<protein>
    <recommendedName>
        <fullName evidence="11">G-protein coupled receptors family 1 profile domain-containing protein</fullName>
    </recommendedName>
</protein>
<evidence type="ECO:0000256" key="5">
    <source>
        <dbReference type="ARBA" id="ARBA00023040"/>
    </source>
</evidence>
<evidence type="ECO:0000256" key="2">
    <source>
        <dbReference type="ARBA" id="ARBA00022475"/>
    </source>
</evidence>
<dbReference type="PRINTS" id="PR00237">
    <property type="entry name" value="GPCRRHODOPSN"/>
</dbReference>
<accession>A0ABD6E668</accession>
<dbReference type="EMBL" id="JBGFUD010000520">
    <property type="protein sequence ID" value="MFH4974697.1"/>
    <property type="molecule type" value="Genomic_DNA"/>
</dbReference>
<dbReference type="Proteomes" id="UP001608902">
    <property type="component" value="Unassembled WGS sequence"/>
</dbReference>
<evidence type="ECO:0000256" key="6">
    <source>
        <dbReference type="ARBA" id="ARBA00023136"/>
    </source>
</evidence>
<feature type="domain" description="G-protein coupled receptors family 1 profile" evidence="11">
    <location>
        <begin position="34"/>
        <end position="295"/>
    </location>
</feature>
<evidence type="ECO:0000256" key="10">
    <source>
        <dbReference type="SAM" id="Phobius"/>
    </source>
</evidence>
<evidence type="ECO:0000313" key="12">
    <source>
        <dbReference type="EMBL" id="MFH4974697.1"/>
    </source>
</evidence>
<feature type="transmembrane region" description="Helical" evidence="10">
    <location>
        <begin position="185"/>
        <end position="207"/>
    </location>
</feature>
<dbReference type="PROSITE" id="PS00237">
    <property type="entry name" value="G_PROTEIN_RECEP_F1_1"/>
    <property type="match status" value="1"/>
</dbReference>
<dbReference type="GO" id="GO:0004930">
    <property type="term" value="F:G protein-coupled receptor activity"/>
    <property type="evidence" value="ECO:0007669"/>
    <property type="project" value="UniProtKB-KW"/>
</dbReference>
<feature type="transmembrane region" description="Helical" evidence="10">
    <location>
        <begin position="55"/>
        <end position="75"/>
    </location>
</feature>
<keyword evidence="3 9" id="KW-0812">Transmembrane</keyword>
<keyword evidence="2" id="KW-1003">Cell membrane</keyword>
<dbReference type="SUPFAM" id="SSF81321">
    <property type="entry name" value="Family A G protein-coupled receptor-like"/>
    <property type="match status" value="1"/>
</dbReference>
<dbReference type="Gene3D" id="1.20.1070.10">
    <property type="entry name" value="Rhodopsin 7-helix transmembrane proteins"/>
    <property type="match status" value="1"/>
</dbReference>
<evidence type="ECO:0000259" key="11">
    <source>
        <dbReference type="PROSITE" id="PS50262"/>
    </source>
</evidence>
<feature type="transmembrane region" description="Helical" evidence="10">
    <location>
        <begin position="102"/>
        <end position="119"/>
    </location>
</feature>